<dbReference type="GO" id="GO:0006865">
    <property type="term" value="P:amino acid transport"/>
    <property type="evidence" value="ECO:0007669"/>
    <property type="project" value="UniProtKB-KW"/>
</dbReference>
<feature type="transmembrane region" description="Helical" evidence="9">
    <location>
        <begin position="130"/>
        <end position="151"/>
    </location>
</feature>
<comment type="subcellular location">
    <subcellularLocation>
        <location evidence="1">Cell membrane</location>
        <topology evidence="1">Multi-pass membrane protein</topology>
    </subcellularLocation>
</comment>
<keyword evidence="6 9" id="KW-1133">Transmembrane helix</keyword>
<dbReference type="PANTHER" id="PTHR11795:SF447">
    <property type="entry name" value="ABC TRANSPORTER PERMEASE PROTEIN"/>
    <property type="match status" value="1"/>
</dbReference>
<keyword evidence="7 9" id="KW-0472">Membrane</keyword>
<proteinExistence type="inferred from homology"/>
<organism evidence="10 11">
    <name type="scientific">Amycolatopsis tolypomycina</name>
    <dbReference type="NCBI Taxonomy" id="208445"/>
    <lineage>
        <taxon>Bacteria</taxon>
        <taxon>Bacillati</taxon>
        <taxon>Actinomycetota</taxon>
        <taxon>Actinomycetes</taxon>
        <taxon>Pseudonocardiales</taxon>
        <taxon>Pseudonocardiaceae</taxon>
        <taxon>Amycolatopsis</taxon>
    </lineage>
</organism>
<feature type="transmembrane region" description="Helical" evidence="9">
    <location>
        <begin position="181"/>
        <end position="198"/>
    </location>
</feature>
<dbReference type="STRING" id="208445.SAMN04489727_4224"/>
<evidence type="ECO:0000256" key="8">
    <source>
        <dbReference type="ARBA" id="ARBA00037998"/>
    </source>
</evidence>
<feature type="transmembrane region" description="Helical" evidence="9">
    <location>
        <begin position="256"/>
        <end position="274"/>
    </location>
</feature>
<keyword evidence="11" id="KW-1185">Reference proteome</keyword>
<evidence type="ECO:0000256" key="7">
    <source>
        <dbReference type="ARBA" id="ARBA00023136"/>
    </source>
</evidence>
<evidence type="ECO:0000313" key="10">
    <source>
        <dbReference type="EMBL" id="SEC56539.1"/>
    </source>
</evidence>
<reference evidence="11" key="1">
    <citation type="submission" date="2016-10" db="EMBL/GenBank/DDBJ databases">
        <authorList>
            <person name="Varghese N."/>
            <person name="Submissions S."/>
        </authorList>
    </citation>
    <scope>NUCLEOTIDE SEQUENCE [LARGE SCALE GENOMIC DNA]</scope>
    <source>
        <strain evidence="11">DSM 44544</strain>
    </source>
</reference>
<evidence type="ECO:0000256" key="3">
    <source>
        <dbReference type="ARBA" id="ARBA00022475"/>
    </source>
</evidence>
<keyword evidence="5" id="KW-0029">Amino-acid transport</keyword>
<sequence>MDVLLAILSQFGLYGLLTLGIAIVFAAMRVVNLAHCDFAMIGAYAAATLTGFAFSWRVVLVLAATVPLLVLVERALLRRSLADGLGAMLVTWGVGMALRQLAEVAFGATPRSVAAPVTGSVAVLGTQGPAYRLVCALVAVVVVGLVLLAAYRTRWGLTLRAVADNPAMAGLLGTDPHRLRTTAFVAGGLLAVLAGALYSPTLAVSPSMGFGLLVPTFFALLFSRPGSLATAALAALGVSALAVLLRTWLSDVVADALFYVVVIGIAALRSRPALRRFVSWSRRFVVRSA</sequence>
<keyword evidence="2" id="KW-0813">Transport</keyword>
<dbReference type="InterPro" id="IPR001851">
    <property type="entry name" value="ABC_transp_permease"/>
</dbReference>
<dbReference type="GO" id="GO:0022857">
    <property type="term" value="F:transmembrane transporter activity"/>
    <property type="evidence" value="ECO:0007669"/>
    <property type="project" value="InterPro"/>
</dbReference>
<comment type="similarity">
    <text evidence="8">Belongs to the binding-protein-dependent transport system permease family. LivHM subfamily.</text>
</comment>
<protein>
    <submittedName>
        <fullName evidence="10">Amino acid/amide ABC transporter membrane protein 1, HAAT family</fullName>
    </submittedName>
</protein>
<dbReference type="Pfam" id="PF02653">
    <property type="entry name" value="BPD_transp_2"/>
    <property type="match status" value="1"/>
</dbReference>
<evidence type="ECO:0000256" key="1">
    <source>
        <dbReference type="ARBA" id="ARBA00004651"/>
    </source>
</evidence>
<keyword evidence="4 9" id="KW-0812">Transmembrane</keyword>
<evidence type="ECO:0000256" key="6">
    <source>
        <dbReference type="ARBA" id="ARBA00022989"/>
    </source>
</evidence>
<evidence type="ECO:0000256" key="4">
    <source>
        <dbReference type="ARBA" id="ARBA00022692"/>
    </source>
</evidence>
<feature type="transmembrane region" description="Helical" evidence="9">
    <location>
        <begin position="43"/>
        <end position="72"/>
    </location>
</feature>
<evidence type="ECO:0000313" key="11">
    <source>
        <dbReference type="Proteomes" id="UP000199622"/>
    </source>
</evidence>
<dbReference type="GO" id="GO:0005886">
    <property type="term" value="C:plasma membrane"/>
    <property type="evidence" value="ECO:0007669"/>
    <property type="project" value="UniProtKB-SubCell"/>
</dbReference>
<dbReference type="PANTHER" id="PTHR11795">
    <property type="entry name" value="BRANCHED-CHAIN AMINO ACID TRANSPORT SYSTEM PERMEASE PROTEIN LIVH"/>
    <property type="match status" value="1"/>
</dbReference>
<dbReference type="AlphaFoldDB" id="A0A1H4TJK5"/>
<keyword evidence="3" id="KW-1003">Cell membrane</keyword>
<dbReference type="EMBL" id="FNSO01000004">
    <property type="protein sequence ID" value="SEC56539.1"/>
    <property type="molecule type" value="Genomic_DNA"/>
</dbReference>
<accession>A0A1H4TJK5</accession>
<gene>
    <name evidence="10" type="ORF">SAMN04489727_4224</name>
</gene>
<name>A0A1H4TJK5_9PSEU</name>
<feature type="transmembrane region" description="Helical" evidence="9">
    <location>
        <begin position="229"/>
        <end position="250"/>
    </location>
</feature>
<evidence type="ECO:0000256" key="9">
    <source>
        <dbReference type="SAM" id="Phobius"/>
    </source>
</evidence>
<dbReference type="CDD" id="cd06582">
    <property type="entry name" value="TM_PBP1_LivH_like"/>
    <property type="match status" value="1"/>
</dbReference>
<feature type="transmembrane region" description="Helical" evidence="9">
    <location>
        <begin position="12"/>
        <end position="31"/>
    </location>
</feature>
<dbReference type="RefSeq" id="WP_167384667.1">
    <property type="nucleotide sequence ID" value="NZ_FNSO01000004.1"/>
</dbReference>
<evidence type="ECO:0000256" key="5">
    <source>
        <dbReference type="ARBA" id="ARBA00022970"/>
    </source>
</evidence>
<dbReference type="Proteomes" id="UP000199622">
    <property type="component" value="Unassembled WGS sequence"/>
</dbReference>
<evidence type="ECO:0000256" key="2">
    <source>
        <dbReference type="ARBA" id="ARBA00022448"/>
    </source>
</evidence>
<dbReference type="InterPro" id="IPR052157">
    <property type="entry name" value="BCAA_transport_permease"/>
</dbReference>